<dbReference type="Pfam" id="PF06973">
    <property type="entry name" value="DUF1297"/>
    <property type="match status" value="1"/>
</dbReference>
<dbReference type="InterPro" id="IPR009720">
    <property type="entry name" value="IMP_biosynth_PurP_C"/>
</dbReference>
<comment type="caution">
    <text evidence="12">The sequence shown here is derived from an EMBL/GenBank/DDBJ whole genome shotgun (WGS) entry which is preliminary data.</text>
</comment>
<dbReference type="GO" id="GO:0006188">
    <property type="term" value="P:IMP biosynthetic process"/>
    <property type="evidence" value="ECO:0007669"/>
    <property type="project" value="InterPro"/>
</dbReference>
<dbReference type="SUPFAM" id="SSF52440">
    <property type="entry name" value="PreATP-grasp domain"/>
    <property type="match status" value="1"/>
</dbReference>
<dbReference type="InterPro" id="IPR013815">
    <property type="entry name" value="ATP_grasp_subdomain_1"/>
</dbReference>
<dbReference type="InterPro" id="IPR016185">
    <property type="entry name" value="PreATP-grasp_dom_sf"/>
</dbReference>
<feature type="domain" description="IMP biosynthesis enzyme PurP C-terminal" evidence="11">
    <location>
        <begin position="161"/>
        <end position="343"/>
    </location>
</feature>
<evidence type="ECO:0000256" key="1">
    <source>
        <dbReference type="ARBA" id="ARBA00001936"/>
    </source>
</evidence>
<evidence type="ECO:0000259" key="11">
    <source>
        <dbReference type="Pfam" id="PF06973"/>
    </source>
</evidence>
<evidence type="ECO:0000256" key="9">
    <source>
        <dbReference type="ARBA" id="ARBA00023211"/>
    </source>
</evidence>
<organism evidence="12 13">
    <name type="scientific">Caldiarchaeum subterraneum</name>
    <dbReference type="NCBI Taxonomy" id="311458"/>
    <lineage>
        <taxon>Archaea</taxon>
        <taxon>Nitrososphaerota</taxon>
        <taxon>Candidatus Caldarchaeales</taxon>
        <taxon>Candidatus Caldarchaeaceae</taxon>
        <taxon>Candidatus Caldarchaeum</taxon>
    </lineage>
</organism>
<comment type="cofactor">
    <cofactor evidence="2">
        <name>Mg(2+)</name>
        <dbReference type="ChEBI" id="CHEBI:18420"/>
    </cofactor>
</comment>
<dbReference type="GO" id="GO:0005524">
    <property type="term" value="F:ATP binding"/>
    <property type="evidence" value="ECO:0007669"/>
    <property type="project" value="UniProtKB-KW"/>
</dbReference>
<sequence>MCILLQEFSMLPALAVYASHSAIQVVEGAFREGVGVVLFGPSWRLRLYSRFPSLRFHVVECMGGGCLERLGDECVIVPNGSLVEYVGWEALERSRVPLFGLRGLMRWESSWGSKMRLLREAGLNTPRVYENPEEVDTMVIVKLPGAKGGRGYFTSDNPEEIRRRLEGYVEAGLLKSISDAAIQEYVVGVTMYAHYFYSPLLKRLELTGFDVRYESNVDALARAPKRLREVIGQSFTVVGNFPVYPREALLESFIQAGESFVEATRRVIPPGVIGPFCLECIVTEELELVFFEFSGRIVAGTNVYLLGSPYLALYWGEPMTVGRRIAKEIRMASDENRLGDVTT</sequence>
<evidence type="ECO:0000313" key="13">
    <source>
        <dbReference type="Proteomes" id="UP000608579"/>
    </source>
</evidence>
<evidence type="ECO:0000256" key="4">
    <source>
        <dbReference type="ARBA" id="ARBA00022723"/>
    </source>
</evidence>
<keyword evidence="5" id="KW-0547">Nucleotide-binding</keyword>
<keyword evidence="3 12" id="KW-0436">Ligase</keyword>
<evidence type="ECO:0000256" key="6">
    <source>
        <dbReference type="ARBA" id="ARBA00022755"/>
    </source>
</evidence>
<dbReference type="PANTHER" id="PTHR38147">
    <property type="entry name" value="5-FORMAMINOIMIDAZOLE-4-CARBOXAMIDE-1-(BETA)-D-RIBOFURANOSYL 5'-MONOPHOSPHATE SYNTHETASE-RELATED"/>
    <property type="match status" value="1"/>
</dbReference>
<dbReference type="AlphaFoldDB" id="A0A833A2K8"/>
<keyword evidence="6" id="KW-0658">Purine biosynthesis</keyword>
<feature type="domain" description="IMP biosynthesis enzyme PurP N-terminal" evidence="10">
    <location>
        <begin position="15"/>
        <end position="129"/>
    </location>
</feature>
<dbReference type="Gene3D" id="3.40.50.20">
    <property type="match status" value="1"/>
</dbReference>
<dbReference type="PANTHER" id="PTHR38147:SF2">
    <property type="entry name" value="5-FORMAMINOIMIDAZOLE-4-CARBOXAMIDE-1-(BETA)-D-RIBOFURANOSYL 5'-MONOPHOSPHATE SYNTHETASE"/>
    <property type="match status" value="1"/>
</dbReference>
<dbReference type="EMBL" id="DQVM01000007">
    <property type="protein sequence ID" value="HIQ28983.1"/>
    <property type="molecule type" value="Genomic_DNA"/>
</dbReference>
<evidence type="ECO:0000259" key="10">
    <source>
        <dbReference type="Pfam" id="PF06849"/>
    </source>
</evidence>
<evidence type="ECO:0000256" key="5">
    <source>
        <dbReference type="ARBA" id="ARBA00022741"/>
    </source>
</evidence>
<gene>
    <name evidence="12" type="ORF">EYH45_00285</name>
</gene>
<dbReference type="SUPFAM" id="SSF56059">
    <property type="entry name" value="Glutathione synthetase ATP-binding domain-like"/>
    <property type="match status" value="1"/>
</dbReference>
<evidence type="ECO:0000256" key="8">
    <source>
        <dbReference type="ARBA" id="ARBA00022842"/>
    </source>
</evidence>
<dbReference type="Pfam" id="PF06849">
    <property type="entry name" value="DUF1246"/>
    <property type="match status" value="1"/>
</dbReference>
<keyword evidence="7" id="KW-0067">ATP-binding</keyword>
<keyword evidence="8" id="KW-0460">Magnesium</keyword>
<evidence type="ECO:0000256" key="2">
    <source>
        <dbReference type="ARBA" id="ARBA00001946"/>
    </source>
</evidence>
<dbReference type="InterPro" id="IPR023656">
    <property type="entry name" value="IMP_biosynth_PurP"/>
</dbReference>
<accession>A0A833A2K8</accession>
<dbReference type="Gene3D" id="3.30.470.20">
    <property type="entry name" value="ATP-grasp fold, B domain"/>
    <property type="match status" value="1"/>
</dbReference>
<evidence type="ECO:0000256" key="3">
    <source>
        <dbReference type="ARBA" id="ARBA00022598"/>
    </source>
</evidence>
<evidence type="ECO:0000313" key="12">
    <source>
        <dbReference type="EMBL" id="HIQ28983.1"/>
    </source>
</evidence>
<dbReference type="Proteomes" id="UP000608579">
    <property type="component" value="Unassembled WGS sequence"/>
</dbReference>
<dbReference type="PIRSF" id="PIRSF004602">
    <property type="entry name" value="ATPgrasp_PurP"/>
    <property type="match status" value="1"/>
</dbReference>
<keyword evidence="4" id="KW-0479">Metal-binding</keyword>
<reference evidence="12" key="1">
    <citation type="journal article" date="2020" name="ISME J.">
        <title>Gammaproteobacteria mediating utilization of methyl-, sulfur- and petroleum organic compounds in deep ocean hydrothermal plumes.</title>
        <authorList>
            <person name="Zhou Z."/>
            <person name="Liu Y."/>
            <person name="Pan J."/>
            <person name="Cron B.R."/>
            <person name="Toner B.M."/>
            <person name="Anantharaman K."/>
            <person name="Breier J.A."/>
            <person name="Dick G.J."/>
            <person name="Li M."/>
        </authorList>
    </citation>
    <scope>NUCLEOTIDE SEQUENCE</scope>
    <source>
        <strain evidence="12">SZUA-1515</strain>
    </source>
</reference>
<dbReference type="Gene3D" id="3.30.1490.20">
    <property type="entry name" value="ATP-grasp fold, A domain"/>
    <property type="match status" value="1"/>
</dbReference>
<protein>
    <submittedName>
        <fullName evidence="12">Formate--phosphoribosylaminoimidazolecarboxamide ligase</fullName>
    </submittedName>
</protein>
<keyword evidence="9" id="KW-0464">Manganese</keyword>
<dbReference type="GO" id="GO:0000287">
    <property type="term" value="F:magnesium ion binding"/>
    <property type="evidence" value="ECO:0007669"/>
    <property type="project" value="InterPro"/>
</dbReference>
<proteinExistence type="predicted"/>
<evidence type="ECO:0000256" key="7">
    <source>
        <dbReference type="ARBA" id="ARBA00022840"/>
    </source>
</evidence>
<dbReference type="InterPro" id="IPR010672">
    <property type="entry name" value="IMP_biosynth_PurP_N"/>
</dbReference>
<comment type="cofactor">
    <cofactor evidence="1">
        <name>Mn(2+)</name>
        <dbReference type="ChEBI" id="CHEBI:29035"/>
    </cofactor>
</comment>
<dbReference type="GO" id="GO:0016879">
    <property type="term" value="F:ligase activity, forming carbon-nitrogen bonds"/>
    <property type="evidence" value="ECO:0007669"/>
    <property type="project" value="InterPro"/>
</dbReference>
<name>A0A833A2K8_CALS0</name>